<keyword evidence="2" id="KW-1185">Reference proteome</keyword>
<dbReference type="AlphaFoldDB" id="A0AAJ0HUW2"/>
<proteinExistence type="predicted"/>
<gene>
    <name evidence="1" type="ORF">B0T25DRAFT_37372</name>
</gene>
<sequence>MAPLLSLVAPFTAADPCPDLLFSWTRLWLGRTCRVLVPNLSNHPRHSKNPIVALTNAVKSNLRFRLPLSTPGGP</sequence>
<accession>A0AAJ0HUW2</accession>
<reference evidence="1" key="2">
    <citation type="submission" date="2023-06" db="EMBL/GenBank/DDBJ databases">
        <authorList>
            <consortium name="Lawrence Berkeley National Laboratory"/>
            <person name="Haridas S."/>
            <person name="Hensen N."/>
            <person name="Bonometti L."/>
            <person name="Westerberg I."/>
            <person name="Brannstrom I.O."/>
            <person name="Guillou S."/>
            <person name="Cros-Aarteil S."/>
            <person name="Calhoun S."/>
            <person name="Kuo A."/>
            <person name="Mondo S."/>
            <person name="Pangilinan J."/>
            <person name="Riley R."/>
            <person name="Labutti K."/>
            <person name="Andreopoulos B."/>
            <person name="Lipzen A."/>
            <person name="Chen C."/>
            <person name="Yanf M."/>
            <person name="Daum C."/>
            <person name="Ng V."/>
            <person name="Clum A."/>
            <person name="Steindorff A."/>
            <person name="Ohm R."/>
            <person name="Martin F."/>
            <person name="Silar P."/>
            <person name="Natvig D."/>
            <person name="Lalanne C."/>
            <person name="Gautier V."/>
            <person name="Ament-Velasquez S.L."/>
            <person name="Kruys A."/>
            <person name="Hutchinson M.I."/>
            <person name="Powell A.J."/>
            <person name="Barry K."/>
            <person name="Miller A.N."/>
            <person name="Grigoriev I.V."/>
            <person name="Debuchy R."/>
            <person name="Gladieux P."/>
            <person name="Thoren M.H."/>
            <person name="Johannesson H."/>
        </authorList>
    </citation>
    <scope>NUCLEOTIDE SEQUENCE</scope>
    <source>
        <strain evidence="1">CBS 955.72</strain>
    </source>
</reference>
<comment type="caution">
    <text evidence="1">The sequence shown here is derived from an EMBL/GenBank/DDBJ whole genome shotgun (WGS) entry which is preliminary data.</text>
</comment>
<name>A0AAJ0HUW2_9PEZI</name>
<evidence type="ECO:0000313" key="2">
    <source>
        <dbReference type="Proteomes" id="UP001275084"/>
    </source>
</evidence>
<dbReference type="EMBL" id="JAUIQD010000001">
    <property type="protein sequence ID" value="KAK3363337.1"/>
    <property type="molecule type" value="Genomic_DNA"/>
</dbReference>
<reference evidence="1" key="1">
    <citation type="journal article" date="2023" name="Mol. Phylogenet. Evol.">
        <title>Genome-scale phylogeny and comparative genomics of the fungal order Sordariales.</title>
        <authorList>
            <person name="Hensen N."/>
            <person name="Bonometti L."/>
            <person name="Westerberg I."/>
            <person name="Brannstrom I.O."/>
            <person name="Guillou S."/>
            <person name="Cros-Aarteil S."/>
            <person name="Calhoun S."/>
            <person name="Haridas S."/>
            <person name="Kuo A."/>
            <person name="Mondo S."/>
            <person name="Pangilinan J."/>
            <person name="Riley R."/>
            <person name="LaButti K."/>
            <person name="Andreopoulos B."/>
            <person name="Lipzen A."/>
            <person name="Chen C."/>
            <person name="Yan M."/>
            <person name="Daum C."/>
            <person name="Ng V."/>
            <person name="Clum A."/>
            <person name="Steindorff A."/>
            <person name="Ohm R.A."/>
            <person name="Martin F."/>
            <person name="Silar P."/>
            <person name="Natvig D.O."/>
            <person name="Lalanne C."/>
            <person name="Gautier V."/>
            <person name="Ament-Velasquez S.L."/>
            <person name="Kruys A."/>
            <person name="Hutchinson M.I."/>
            <person name="Powell A.J."/>
            <person name="Barry K."/>
            <person name="Miller A.N."/>
            <person name="Grigoriev I.V."/>
            <person name="Debuchy R."/>
            <person name="Gladieux P."/>
            <person name="Hiltunen Thoren M."/>
            <person name="Johannesson H."/>
        </authorList>
    </citation>
    <scope>NUCLEOTIDE SEQUENCE</scope>
    <source>
        <strain evidence="1">CBS 955.72</strain>
    </source>
</reference>
<evidence type="ECO:0000313" key="1">
    <source>
        <dbReference type="EMBL" id="KAK3363337.1"/>
    </source>
</evidence>
<protein>
    <submittedName>
        <fullName evidence="1">Uncharacterized protein</fullName>
    </submittedName>
</protein>
<organism evidence="1 2">
    <name type="scientific">Lasiosphaeria hispida</name>
    <dbReference type="NCBI Taxonomy" id="260671"/>
    <lineage>
        <taxon>Eukaryota</taxon>
        <taxon>Fungi</taxon>
        <taxon>Dikarya</taxon>
        <taxon>Ascomycota</taxon>
        <taxon>Pezizomycotina</taxon>
        <taxon>Sordariomycetes</taxon>
        <taxon>Sordariomycetidae</taxon>
        <taxon>Sordariales</taxon>
        <taxon>Lasiosphaeriaceae</taxon>
        <taxon>Lasiosphaeria</taxon>
    </lineage>
</organism>
<dbReference type="Proteomes" id="UP001275084">
    <property type="component" value="Unassembled WGS sequence"/>
</dbReference>